<evidence type="ECO:0000259" key="13">
    <source>
        <dbReference type="PROSITE" id="PS50106"/>
    </source>
</evidence>
<protein>
    <submittedName>
        <fullName evidence="14">DegQ family serine endoprotease</fullName>
    </submittedName>
</protein>
<evidence type="ECO:0000313" key="14">
    <source>
        <dbReference type="EMBL" id="HFB54415.1"/>
    </source>
</evidence>
<dbReference type="InterPro" id="IPR041489">
    <property type="entry name" value="PDZ_6"/>
</dbReference>
<proteinExistence type="inferred from homology"/>
<evidence type="ECO:0000256" key="12">
    <source>
        <dbReference type="SAM" id="SignalP"/>
    </source>
</evidence>
<dbReference type="InterPro" id="IPR011782">
    <property type="entry name" value="Pept_S1C_Do"/>
</dbReference>
<evidence type="ECO:0000256" key="1">
    <source>
        <dbReference type="ARBA" id="ARBA00004418"/>
    </source>
</evidence>
<dbReference type="PANTHER" id="PTHR22939">
    <property type="entry name" value="SERINE PROTEASE FAMILY S1C HTRA-RELATED"/>
    <property type="match status" value="1"/>
</dbReference>
<dbReference type="SUPFAM" id="SSF50494">
    <property type="entry name" value="Trypsin-like serine proteases"/>
    <property type="match status" value="1"/>
</dbReference>
<gene>
    <name evidence="14" type="ORF">ENJ46_00705</name>
</gene>
<dbReference type="InterPro" id="IPR001940">
    <property type="entry name" value="Peptidase_S1C"/>
</dbReference>
<feature type="binding site" evidence="10">
    <location>
        <begin position="239"/>
        <end position="241"/>
    </location>
    <ligand>
        <name>substrate</name>
    </ligand>
</feature>
<dbReference type="GO" id="GO:0006508">
    <property type="term" value="P:proteolysis"/>
    <property type="evidence" value="ECO:0007669"/>
    <property type="project" value="UniProtKB-KW"/>
</dbReference>
<feature type="active site" description="Charge relay system" evidence="9">
    <location>
        <position position="137"/>
    </location>
</feature>
<feature type="chain" id="PRO_5039105999" evidence="12">
    <location>
        <begin position="24"/>
        <end position="497"/>
    </location>
</feature>
<evidence type="ECO:0000256" key="10">
    <source>
        <dbReference type="PIRSR" id="PIRSR611782-2"/>
    </source>
</evidence>
<dbReference type="PANTHER" id="PTHR22939:SF129">
    <property type="entry name" value="SERINE PROTEASE HTRA2, MITOCHONDRIAL"/>
    <property type="match status" value="1"/>
</dbReference>
<sequence>MKKSLLMSAALMGVLFIAPTSQAQVGWPGFKGKSTVTQGLSVDPVRGVVTIAPIVEKATPAVVNIAVSSKVKRQDNPFAGDDFFERFFGDRGVVPNGRQNKNGNQDNQDNDNTRIQRSAGSGVIIDAAKGYVLTNHHVVDGADKITVTLTDRRTATAEIVGSDAGTDLALIKIDLDNLTQLNLVDSDGVKVGDYVIAIGNAFGIGQSVTTGIVSALGRSTFSGDKYQNYIQTDAAINQGNSGGALINSRGELIGINSAILSRSGGSNGIGFAVPSNMVTGIMDQLIAYGEVRRGRIGVTIQNITPDLMEAMNLQSPDGALVSSVVEDSPAEHAGLKSGDVITGFNGHEILDSDDIRNAVGFVERGHRANITYVRDGKKRSTKILVEKAPDDAVGSSNDNSVEDAPTSSSFKAFDGASFSNIPTDLDAKGGTDGVIITSIKRGSDAWDAGLRKDDIIRAVNTKDIKNLEDFKKALANKKGAVALTVQRGRAIVFIAVK</sequence>
<dbReference type="PROSITE" id="PS50106">
    <property type="entry name" value="PDZ"/>
    <property type="match status" value="2"/>
</dbReference>
<evidence type="ECO:0000256" key="9">
    <source>
        <dbReference type="PIRSR" id="PIRSR611782-1"/>
    </source>
</evidence>
<dbReference type="SUPFAM" id="SSF50156">
    <property type="entry name" value="PDZ domain-like"/>
    <property type="match status" value="2"/>
</dbReference>
<dbReference type="Pfam" id="PF17820">
    <property type="entry name" value="PDZ_6"/>
    <property type="match status" value="1"/>
</dbReference>
<feature type="binding site" evidence="10">
    <location>
        <position position="167"/>
    </location>
    <ligand>
        <name>substrate</name>
    </ligand>
</feature>
<evidence type="ECO:0000256" key="7">
    <source>
        <dbReference type="ARBA" id="ARBA00022801"/>
    </source>
</evidence>
<dbReference type="Pfam" id="PF13180">
    <property type="entry name" value="PDZ_2"/>
    <property type="match status" value="1"/>
</dbReference>
<evidence type="ECO:0000256" key="5">
    <source>
        <dbReference type="ARBA" id="ARBA00022737"/>
    </source>
</evidence>
<reference evidence="14" key="1">
    <citation type="journal article" date="2020" name="mSystems">
        <title>Genome- and Community-Level Interaction Insights into Carbon Utilization and Element Cycling Functions of Hydrothermarchaeota in Hydrothermal Sediment.</title>
        <authorList>
            <person name="Zhou Z."/>
            <person name="Liu Y."/>
            <person name="Xu W."/>
            <person name="Pan J."/>
            <person name="Luo Z.H."/>
            <person name="Li M."/>
        </authorList>
    </citation>
    <scope>NUCLEOTIDE SEQUENCE [LARGE SCALE GENOMIC DNA]</scope>
    <source>
        <strain evidence="14">HyVt-489</strain>
    </source>
</reference>
<evidence type="ECO:0000256" key="8">
    <source>
        <dbReference type="ARBA" id="ARBA00022825"/>
    </source>
</evidence>
<dbReference type="PRINTS" id="PR00834">
    <property type="entry name" value="PROTEASES2C"/>
</dbReference>
<feature type="domain" description="PDZ" evidence="13">
    <location>
        <begin position="425"/>
        <end position="489"/>
    </location>
</feature>
<name>A0A7C3GCJ3_9PROT</name>
<evidence type="ECO:0000256" key="2">
    <source>
        <dbReference type="ARBA" id="ARBA00010541"/>
    </source>
</evidence>
<dbReference type="NCBIfam" id="TIGR02037">
    <property type="entry name" value="degP_htrA_DO"/>
    <property type="match status" value="1"/>
</dbReference>
<dbReference type="GO" id="GO:0042597">
    <property type="term" value="C:periplasmic space"/>
    <property type="evidence" value="ECO:0007669"/>
    <property type="project" value="UniProtKB-SubCell"/>
</dbReference>
<keyword evidence="7" id="KW-0378">Hydrolase</keyword>
<keyword evidence="3" id="KW-0645">Protease</keyword>
<feature type="region of interest" description="Disordered" evidence="11">
    <location>
        <begin position="94"/>
        <end position="114"/>
    </location>
</feature>
<feature type="active site" description="Charge relay system" evidence="9">
    <location>
        <position position="167"/>
    </location>
</feature>
<dbReference type="Gene3D" id="2.30.42.10">
    <property type="match status" value="2"/>
</dbReference>
<dbReference type="InterPro" id="IPR009003">
    <property type="entry name" value="Peptidase_S1_PA"/>
</dbReference>
<evidence type="ECO:0000256" key="4">
    <source>
        <dbReference type="ARBA" id="ARBA00022729"/>
    </source>
</evidence>
<dbReference type="Proteomes" id="UP000886042">
    <property type="component" value="Unassembled WGS sequence"/>
</dbReference>
<evidence type="ECO:0000256" key="11">
    <source>
        <dbReference type="SAM" id="MobiDB-lite"/>
    </source>
</evidence>
<dbReference type="CDD" id="cd10839">
    <property type="entry name" value="cpPDZ1_DegP-like"/>
    <property type="match status" value="1"/>
</dbReference>
<evidence type="ECO:0000256" key="3">
    <source>
        <dbReference type="ARBA" id="ARBA00022670"/>
    </source>
</evidence>
<organism evidence="14">
    <name type="scientific">Hellea balneolensis</name>
    <dbReference type="NCBI Taxonomy" id="287478"/>
    <lineage>
        <taxon>Bacteria</taxon>
        <taxon>Pseudomonadati</taxon>
        <taxon>Pseudomonadota</taxon>
        <taxon>Alphaproteobacteria</taxon>
        <taxon>Maricaulales</taxon>
        <taxon>Robiginitomaculaceae</taxon>
        <taxon>Hellea</taxon>
    </lineage>
</organism>
<feature type="domain" description="PDZ" evidence="13">
    <location>
        <begin position="285"/>
        <end position="364"/>
    </location>
</feature>
<dbReference type="SMART" id="SM00228">
    <property type="entry name" value="PDZ"/>
    <property type="match status" value="2"/>
</dbReference>
<comment type="similarity">
    <text evidence="2">Belongs to the peptidase S1C family.</text>
</comment>
<accession>A0A7C3GCJ3</accession>
<feature type="compositionally biased region" description="Low complexity" evidence="11">
    <location>
        <begin position="94"/>
        <end position="107"/>
    </location>
</feature>
<feature type="binding site" evidence="10">
    <location>
        <position position="137"/>
    </location>
    <ligand>
        <name>substrate</name>
    </ligand>
</feature>
<keyword evidence="6" id="KW-0574">Periplasm</keyword>
<comment type="caution">
    <text evidence="14">The sequence shown here is derived from an EMBL/GenBank/DDBJ whole genome shotgun (WGS) entry which is preliminary data.</text>
</comment>
<dbReference type="EMBL" id="DRMN01000045">
    <property type="protein sequence ID" value="HFB54415.1"/>
    <property type="molecule type" value="Genomic_DNA"/>
</dbReference>
<feature type="signal peptide" evidence="12">
    <location>
        <begin position="1"/>
        <end position="23"/>
    </location>
</feature>
<dbReference type="Pfam" id="PF13365">
    <property type="entry name" value="Trypsin_2"/>
    <property type="match status" value="1"/>
</dbReference>
<dbReference type="Gene3D" id="2.40.10.120">
    <property type="match status" value="1"/>
</dbReference>
<keyword evidence="5" id="KW-0677">Repeat</keyword>
<comment type="subcellular location">
    <subcellularLocation>
        <location evidence="1">Periplasm</location>
    </subcellularLocation>
</comment>
<dbReference type="GO" id="GO:0004252">
    <property type="term" value="F:serine-type endopeptidase activity"/>
    <property type="evidence" value="ECO:0007669"/>
    <property type="project" value="InterPro"/>
</dbReference>
<feature type="active site" description="Charge relay system" evidence="9">
    <location>
        <position position="241"/>
    </location>
</feature>
<dbReference type="InterPro" id="IPR036034">
    <property type="entry name" value="PDZ_sf"/>
</dbReference>
<dbReference type="AlphaFoldDB" id="A0A7C3GCJ3"/>
<keyword evidence="4 12" id="KW-0732">Signal</keyword>
<keyword evidence="8" id="KW-0720">Serine protease</keyword>
<dbReference type="InterPro" id="IPR001478">
    <property type="entry name" value="PDZ"/>
</dbReference>
<evidence type="ECO:0000256" key="6">
    <source>
        <dbReference type="ARBA" id="ARBA00022764"/>
    </source>
</evidence>